<reference evidence="2 3" key="1">
    <citation type="submission" date="2023-02" db="EMBL/GenBank/DDBJ databases">
        <title>Comparative genomics and fermentation flavor characterization of five lactic acid bacteria reveal flavor biosynthesis metabolic pathways in fermented muskmelon puree.</title>
        <authorList>
            <person name="Yuan L."/>
            <person name="Li M."/>
            <person name="Xu X."/>
            <person name="Lao F."/>
            <person name="Wu J."/>
        </authorList>
    </citation>
    <scope>NUCLEOTIDE SEQUENCE [LARGE SCALE GENOMIC DNA]</scope>
    <source>
        <strain evidence="2 3">Ca-4</strain>
        <plasmid evidence="2 3">unnamed3</plasmid>
    </source>
</reference>
<keyword evidence="2" id="KW-0614">Plasmid</keyword>
<feature type="coiled-coil region" evidence="1">
    <location>
        <begin position="9"/>
        <end position="36"/>
    </location>
</feature>
<dbReference type="EMBL" id="CP118742">
    <property type="protein sequence ID" value="WEA58257.1"/>
    <property type="molecule type" value="Genomic_DNA"/>
</dbReference>
<accession>A0ABD7X9E6</accession>
<sequence>MWVIKNLANDKYYKKLEEHNHKLDAEREEATTFNSQERAISKASILHAEISTLGLGINFKVELLKSNH</sequence>
<name>A0ABD7X9E6_PEDPE</name>
<evidence type="ECO:0000256" key="1">
    <source>
        <dbReference type="SAM" id="Coils"/>
    </source>
</evidence>
<proteinExistence type="predicted"/>
<dbReference type="AlphaFoldDB" id="A0ABD7X9E6"/>
<evidence type="ECO:0000313" key="2">
    <source>
        <dbReference type="EMBL" id="WEA58257.1"/>
    </source>
</evidence>
<dbReference type="Proteomes" id="UP001214131">
    <property type="component" value="Plasmid unnamed3"/>
</dbReference>
<organism evidence="2 3">
    <name type="scientific">Pediococcus pentosaceus</name>
    <dbReference type="NCBI Taxonomy" id="1255"/>
    <lineage>
        <taxon>Bacteria</taxon>
        <taxon>Bacillati</taxon>
        <taxon>Bacillota</taxon>
        <taxon>Bacilli</taxon>
        <taxon>Lactobacillales</taxon>
        <taxon>Lactobacillaceae</taxon>
        <taxon>Pediococcus</taxon>
    </lineage>
</organism>
<geneLocation type="plasmid" evidence="2 3">
    <name>unnamed3</name>
</geneLocation>
<evidence type="ECO:0000313" key="3">
    <source>
        <dbReference type="Proteomes" id="UP001214131"/>
    </source>
</evidence>
<protein>
    <submittedName>
        <fullName evidence="2">Uncharacterized protein</fullName>
    </submittedName>
</protein>
<dbReference type="RefSeq" id="WP_275000706.1">
    <property type="nucleotide sequence ID" value="NZ_CP118742.1"/>
</dbReference>
<keyword evidence="1" id="KW-0175">Coiled coil</keyword>
<gene>
    <name evidence="2" type="ORF">PWB86_09620</name>
</gene>